<dbReference type="Gene3D" id="3.30.565.10">
    <property type="entry name" value="Histidine kinase-like ATPase, C-terminal domain"/>
    <property type="match status" value="1"/>
</dbReference>
<organism evidence="2 3">
    <name type="scientific">Roseinatronobacter monicus</name>
    <dbReference type="NCBI Taxonomy" id="393481"/>
    <lineage>
        <taxon>Bacteria</taxon>
        <taxon>Pseudomonadati</taxon>
        <taxon>Pseudomonadota</taxon>
        <taxon>Alphaproteobacteria</taxon>
        <taxon>Rhodobacterales</taxon>
        <taxon>Paracoccaceae</taxon>
        <taxon>Roseinatronobacter</taxon>
    </lineage>
</organism>
<dbReference type="InterPro" id="IPR036890">
    <property type="entry name" value="HATPase_C_sf"/>
</dbReference>
<dbReference type="GO" id="GO:0016301">
    <property type="term" value="F:kinase activity"/>
    <property type="evidence" value="ECO:0007669"/>
    <property type="project" value="UniProtKB-KW"/>
</dbReference>
<dbReference type="Pfam" id="PF13589">
    <property type="entry name" value="HATPase_c_3"/>
    <property type="match status" value="1"/>
</dbReference>
<proteinExistence type="predicted"/>
<keyword evidence="3" id="KW-1185">Reference proteome</keyword>
<dbReference type="SUPFAM" id="SSF55874">
    <property type="entry name" value="ATPase domain of HSP90 chaperone/DNA topoisomerase II/histidine kinase"/>
    <property type="match status" value="1"/>
</dbReference>
<comment type="caution">
    <text evidence="2">The sequence shown here is derived from an EMBL/GenBank/DDBJ whole genome shotgun (WGS) entry which is preliminary data.</text>
</comment>
<accession>A0A543K3F0</accession>
<dbReference type="PANTHER" id="PTHR23336">
    <property type="entry name" value="ZINC FINGER CW-TYPE COILED-COIL DOMAIN PROTEIN 3"/>
    <property type="match status" value="1"/>
</dbReference>
<evidence type="ECO:0000313" key="2">
    <source>
        <dbReference type="EMBL" id="TQM89620.1"/>
    </source>
</evidence>
<dbReference type="EMBL" id="VFPT01000006">
    <property type="protein sequence ID" value="TQM89620.1"/>
    <property type="molecule type" value="Genomic_DNA"/>
</dbReference>
<dbReference type="GO" id="GO:0016887">
    <property type="term" value="F:ATP hydrolysis activity"/>
    <property type="evidence" value="ECO:0007669"/>
    <property type="project" value="InterPro"/>
</dbReference>
<dbReference type="Proteomes" id="UP000320582">
    <property type="component" value="Unassembled WGS sequence"/>
</dbReference>
<evidence type="ECO:0000256" key="1">
    <source>
        <dbReference type="SAM" id="MobiDB-lite"/>
    </source>
</evidence>
<protein>
    <submittedName>
        <fullName evidence="2">Histidine kinase/DNA gyrase B/HSP90-like ATPase</fullName>
    </submittedName>
</protein>
<dbReference type="InterPro" id="IPR045261">
    <property type="entry name" value="MORC_ATPase"/>
</dbReference>
<dbReference type="PANTHER" id="PTHR23336:SF76">
    <property type="entry name" value="MORC S5 DOMAIN-CONTAINING PROTEIN"/>
    <property type="match status" value="1"/>
</dbReference>
<keyword evidence="2" id="KW-0808">Transferase</keyword>
<dbReference type="RefSeq" id="WP_142085989.1">
    <property type="nucleotide sequence ID" value="NZ_VFPT01000006.1"/>
</dbReference>
<dbReference type="AlphaFoldDB" id="A0A543K3F0"/>
<evidence type="ECO:0000313" key="3">
    <source>
        <dbReference type="Proteomes" id="UP000320582"/>
    </source>
</evidence>
<keyword evidence="2" id="KW-0418">Kinase</keyword>
<name>A0A543K3F0_9RHOB</name>
<feature type="region of interest" description="Disordered" evidence="1">
    <location>
        <begin position="419"/>
        <end position="462"/>
    </location>
</feature>
<dbReference type="OrthoDB" id="9813438at2"/>
<gene>
    <name evidence="2" type="ORF">BD293_4649</name>
</gene>
<reference evidence="2 3" key="1">
    <citation type="submission" date="2019-06" db="EMBL/GenBank/DDBJ databases">
        <title>Genomic Encyclopedia of Archaeal and Bacterial Type Strains, Phase II (KMG-II): from individual species to whole genera.</title>
        <authorList>
            <person name="Goeker M."/>
        </authorList>
    </citation>
    <scope>NUCLEOTIDE SEQUENCE [LARGE SCALE GENOMIC DNA]</scope>
    <source>
        <strain evidence="2 3">DSM 18423</strain>
    </source>
</reference>
<sequence length="588" mass="66555">MNKQDKPVQIVDAYLALNALRQVGYRNTATAVAELVDNSIEAEAKKITIVTLSAREPVAKRTVYRVQKIAVLDDGQGMTPDELGRCLSLGWGTRLDTRDGLGRFGFGLKGSSLSQAELVEVYSWQNGSVNKTYLDLPEVKEGRQQYLKSVEETDLPKEIVEAVGGKIGRSGTLVLWSKLDGVDFKRPSTLFSRMQEELCRIYRHFLDDNDDYGRKRDVSLVDFDLDNNKVEASHDLKPNDPLYLLEPSSCPDSDGKATNVEFEKPYAIPVEYEPGKFSDIEIRLSIAKPETQKMGGNSNLGKHYARNTGISFVRAGREIDFGSFGFLDSDTRQRWWGVEVRFKPVLDELFGVTNNKQHIRGFKKLDPKHDVEQIEALNEAAEDPENSGHYKSSLHLELNRNLTVKINAMLDLIKTRKEGSSADPFKAKPDPVSEKVNKDVAEDHTETSSDKEAEAKSEQEKLAERTKYVLETRPELSEEDAQAFAKATIDYKVDLNKGSWPGTMFLDLQFVANAAVGVINTRSPYYEKLWRHVEDSGDDRALSALEVYTMAYVRTEDEFRKTLDGDTFEKFRDRWGYWVSKLLENIDN</sequence>